<sequence>MTSHAKLRQEKEKKVTALVAFATSLSNRLHRLFSDPDPPDSTPDDRPLADLKPALTTHLVGTFPLPPSSALVAKREPLDRLATEIWNHATRLGRQQEAERAVDKRTLCLVRGFAVLALDAAAGGEKDGGSEEVEKGVRIMRVALKAARCWVEAGKAEETGLMRVLECAAGWEGRLKEAGGGDVDAVEVVGRLRAEYWMLRTVHAWKQSRLDLAEHMFLKSELESSRLAPDIADMLTDTLFEIGKDLFDKRQYEDAVKWLDRAFTAIEQRNLEELDHDAVELRLATLNFLVRAYLRVGDPDSKQKARKIVNLLELEHDHKIVVQLLKLDVLSADSELDIEQYYAVVVRMIGLMVFTDSAFKTIMHHVHKIKSKNIELAGKALDKLLHTRLFTHANKQWIEKVVVTQVWIYVDSDDDQPSNLLRDLLDVKVLEKYDYAMRLGAATRADLAAKRAQLLRYELESALKRNDWDGLDALWDECFDVQDTNSTHAGDIGGKAKDKGGNWYIHHLETLADLALVIHAELTKADTTNLENGSSTSTHRARILGVLQRIVNQSWQGGGERGADVVHLARWIRCLFQLSLDGGAGAAAVDQDAIPLQCVEQASDVITSVGIASVASSSTSSGRRASSGDAAPVGANAYPQNEADWLASTAFNRGVDFFCAGDDARCQRWVERALQLAKAAERGGGVRGLHGVLQEKYKGLLRWEED</sequence>
<name>A0ACB5SMZ4_9PEZI</name>
<accession>A0ACB5SMZ4</accession>
<gene>
    <name evidence="1" type="primary">g5174</name>
    <name evidence="1" type="ORF">NpPPO83_00005174</name>
</gene>
<reference evidence="1" key="1">
    <citation type="submission" date="2024-09" db="EMBL/GenBank/DDBJ databases">
        <title>Draft Genome Sequences of Neofusicoccum parvum.</title>
        <authorList>
            <person name="Ashida A."/>
            <person name="Camagna M."/>
            <person name="Tanaka A."/>
            <person name="Takemoto D."/>
        </authorList>
    </citation>
    <scope>NUCLEOTIDE SEQUENCE</scope>
    <source>
        <strain evidence="1">PPO83</strain>
    </source>
</reference>
<evidence type="ECO:0000313" key="2">
    <source>
        <dbReference type="Proteomes" id="UP001165186"/>
    </source>
</evidence>
<evidence type="ECO:0000313" key="1">
    <source>
        <dbReference type="EMBL" id="GME49032.1"/>
    </source>
</evidence>
<proteinExistence type="predicted"/>
<keyword evidence="2" id="KW-1185">Reference proteome</keyword>
<protein>
    <submittedName>
        <fullName evidence="1">Tetratricopeptide-like helical protein</fullName>
    </submittedName>
</protein>
<organism evidence="1 2">
    <name type="scientific">Neofusicoccum parvum</name>
    <dbReference type="NCBI Taxonomy" id="310453"/>
    <lineage>
        <taxon>Eukaryota</taxon>
        <taxon>Fungi</taxon>
        <taxon>Dikarya</taxon>
        <taxon>Ascomycota</taxon>
        <taxon>Pezizomycotina</taxon>
        <taxon>Dothideomycetes</taxon>
        <taxon>Dothideomycetes incertae sedis</taxon>
        <taxon>Botryosphaeriales</taxon>
        <taxon>Botryosphaeriaceae</taxon>
        <taxon>Neofusicoccum</taxon>
    </lineage>
</organism>
<comment type="caution">
    <text evidence="1">The sequence shown here is derived from an EMBL/GenBank/DDBJ whole genome shotgun (WGS) entry which is preliminary data.</text>
</comment>
<dbReference type="Proteomes" id="UP001165186">
    <property type="component" value="Unassembled WGS sequence"/>
</dbReference>
<dbReference type="EMBL" id="BSXG01000149">
    <property type="protein sequence ID" value="GME49032.1"/>
    <property type="molecule type" value="Genomic_DNA"/>
</dbReference>